<evidence type="ECO:0000313" key="2">
    <source>
        <dbReference type="EMBL" id="CAD9390122.1"/>
    </source>
</evidence>
<evidence type="ECO:0000256" key="1">
    <source>
        <dbReference type="SAM" id="MobiDB-lite"/>
    </source>
</evidence>
<reference evidence="2" key="1">
    <citation type="submission" date="2021-01" db="EMBL/GenBank/DDBJ databases">
        <authorList>
            <person name="Corre E."/>
            <person name="Pelletier E."/>
            <person name="Niang G."/>
            <person name="Scheremetjew M."/>
            <person name="Finn R."/>
            <person name="Kale V."/>
            <person name="Holt S."/>
            <person name="Cochrane G."/>
            <person name="Meng A."/>
            <person name="Brown T."/>
            <person name="Cohen L."/>
        </authorList>
    </citation>
    <scope>NUCLEOTIDE SEQUENCE</scope>
    <source>
        <strain evidence="2">CCMP1381</strain>
    </source>
</reference>
<sequence>MHAVSRIHTGTCPHALVSLQAEMAPLAPLQDCIEEKDSLRGVTGFRMSLTFREAPELLGFEGEDRFYHFGEATRWYLDTVRSKGAIVARQEAKERRLARKAAKAAKQERKAQRLAASAT</sequence>
<feature type="region of interest" description="Disordered" evidence="1">
    <location>
        <begin position="98"/>
        <end position="119"/>
    </location>
</feature>
<dbReference type="AlphaFoldDB" id="A0A7S2B8Y8"/>
<gene>
    <name evidence="2" type="ORF">DSPE1174_LOCUS6377</name>
</gene>
<dbReference type="EMBL" id="HBGS01012122">
    <property type="protein sequence ID" value="CAD9390122.1"/>
    <property type="molecule type" value="Transcribed_RNA"/>
</dbReference>
<accession>A0A7S2B8Y8</accession>
<organism evidence="2">
    <name type="scientific">Octactis speculum</name>
    <dbReference type="NCBI Taxonomy" id="3111310"/>
    <lineage>
        <taxon>Eukaryota</taxon>
        <taxon>Sar</taxon>
        <taxon>Stramenopiles</taxon>
        <taxon>Ochrophyta</taxon>
        <taxon>Dictyochophyceae</taxon>
        <taxon>Dictyochales</taxon>
        <taxon>Dictyochaceae</taxon>
        <taxon>Octactis</taxon>
    </lineage>
</organism>
<name>A0A7S2B8Y8_9STRA</name>
<proteinExistence type="predicted"/>
<protein>
    <submittedName>
        <fullName evidence="2">Uncharacterized protein</fullName>
    </submittedName>
</protein>